<feature type="domain" description="DCUN1" evidence="3">
    <location>
        <begin position="138"/>
        <end position="354"/>
    </location>
</feature>
<comment type="function">
    <text evidence="1">Neddylation of cullins play an essential role in the regulation of SCF-type complexes activity.</text>
</comment>
<feature type="compositionally biased region" description="Acidic residues" evidence="2">
    <location>
        <begin position="68"/>
        <end position="77"/>
    </location>
</feature>
<dbReference type="EMBL" id="MU155139">
    <property type="protein sequence ID" value="KAF9484880.1"/>
    <property type="molecule type" value="Genomic_DNA"/>
</dbReference>
<feature type="region of interest" description="Disordered" evidence="2">
    <location>
        <begin position="1"/>
        <end position="135"/>
    </location>
</feature>
<dbReference type="GO" id="GO:0097602">
    <property type="term" value="F:cullin family protein binding"/>
    <property type="evidence" value="ECO:0007669"/>
    <property type="project" value="TreeGrafter"/>
</dbReference>
<feature type="compositionally biased region" description="Polar residues" evidence="2">
    <location>
        <begin position="32"/>
        <end position="42"/>
    </location>
</feature>
<dbReference type="Gene3D" id="1.10.238.200">
    <property type="entry name" value="Cullin, PONY binding domain"/>
    <property type="match status" value="1"/>
</dbReference>
<dbReference type="InterPro" id="IPR042460">
    <property type="entry name" value="DCN1-like_PONY"/>
</dbReference>
<organism evidence="4 5">
    <name type="scientific">Pholiota conissans</name>
    <dbReference type="NCBI Taxonomy" id="109636"/>
    <lineage>
        <taxon>Eukaryota</taxon>
        <taxon>Fungi</taxon>
        <taxon>Dikarya</taxon>
        <taxon>Basidiomycota</taxon>
        <taxon>Agaricomycotina</taxon>
        <taxon>Agaricomycetes</taxon>
        <taxon>Agaricomycetidae</taxon>
        <taxon>Agaricales</taxon>
        <taxon>Agaricineae</taxon>
        <taxon>Strophariaceae</taxon>
        <taxon>Pholiota</taxon>
    </lineage>
</organism>
<dbReference type="PROSITE" id="PS51229">
    <property type="entry name" value="DCUN1"/>
    <property type="match status" value="1"/>
</dbReference>
<evidence type="ECO:0000256" key="1">
    <source>
        <dbReference type="RuleBase" id="RU410713"/>
    </source>
</evidence>
<proteinExistence type="predicted"/>
<dbReference type="FunFam" id="1.10.238.200:FF:000003">
    <property type="entry name" value="DCN1-like protein 3"/>
    <property type="match status" value="1"/>
</dbReference>
<evidence type="ECO:0000256" key="2">
    <source>
        <dbReference type="SAM" id="MobiDB-lite"/>
    </source>
</evidence>
<dbReference type="GO" id="GO:0000151">
    <property type="term" value="C:ubiquitin ligase complex"/>
    <property type="evidence" value="ECO:0007669"/>
    <property type="project" value="TreeGrafter"/>
</dbReference>
<dbReference type="OrthoDB" id="27198at2759"/>
<feature type="compositionally biased region" description="Low complexity" evidence="2">
    <location>
        <begin position="49"/>
        <end position="63"/>
    </location>
</feature>
<evidence type="ECO:0000313" key="4">
    <source>
        <dbReference type="EMBL" id="KAF9484880.1"/>
    </source>
</evidence>
<name>A0A9P5ZDC5_9AGAR</name>
<dbReference type="Gene3D" id="1.10.238.10">
    <property type="entry name" value="EF-hand"/>
    <property type="match status" value="1"/>
</dbReference>
<gene>
    <name evidence="4" type="ORF">BDN70DRAFT_871857</name>
</gene>
<dbReference type="Pfam" id="PF03556">
    <property type="entry name" value="Cullin_binding"/>
    <property type="match status" value="1"/>
</dbReference>
<dbReference type="InterPro" id="IPR014764">
    <property type="entry name" value="DCN-prot"/>
</dbReference>
<dbReference type="GO" id="GO:0045116">
    <property type="term" value="P:protein neddylation"/>
    <property type="evidence" value="ECO:0007669"/>
    <property type="project" value="TreeGrafter"/>
</dbReference>
<dbReference type="AlphaFoldDB" id="A0A9P5ZDC5"/>
<dbReference type="PANTHER" id="PTHR12281:SF12">
    <property type="entry name" value="DEFECTIVE IN CULLIN NEDDYLATION PROTEIN"/>
    <property type="match status" value="1"/>
</dbReference>
<evidence type="ECO:0000259" key="3">
    <source>
        <dbReference type="PROSITE" id="PS51229"/>
    </source>
</evidence>
<reference evidence="4" key="1">
    <citation type="submission" date="2020-11" db="EMBL/GenBank/DDBJ databases">
        <authorList>
            <consortium name="DOE Joint Genome Institute"/>
            <person name="Ahrendt S."/>
            <person name="Riley R."/>
            <person name="Andreopoulos W."/>
            <person name="Labutti K."/>
            <person name="Pangilinan J."/>
            <person name="Ruiz-Duenas F.J."/>
            <person name="Barrasa J.M."/>
            <person name="Sanchez-Garcia M."/>
            <person name="Camarero S."/>
            <person name="Miyauchi S."/>
            <person name="Serrano A."/>
            <person name="Linde D."/>
            <person name="Babiker R."/>
            <person name="Drula E."/>
            <person name="Ayuso-Fernandez I."/>
            <person name="Pacheco R."/>
            <person name="Padilla G."/>
            <person name="Ferreira P."/>
            <person name="Barriuso J."/>
            <person name="Kellner H."/>
            <person name="Castanera R."/>
            <person name="Alfaro M."/>
            <person name="Ramirez L."/>
            <person name="Pisabarro A.G."/>
            <person name="Kuo A."/>
            <person name="Tritt A."/>
            <person name="Lipzen A."/>
            <person name="He G."/>
            <person name="Yan M."/>
            <person name="Ng V."/>
            <person name="Cullen D."/>
            <person name="Martin F."/>
            <person name="Rosso M.-N."/>
            <person name="Henrissat B."/>
            <person name="Hibbett D."/>
            <person name="Martinez A.T."/>
            <person name="Grigoriev I.V."/>
        </authorList>
    </citation>
    <scope>NUCLEOTIDE SEQUENCE</scope>
    <source>
        <strain evidence="4">CIRM-BRFM 674</strain>
    </source>
</reference>
<feature type="compositionally biased region" description="Low complexity" evidence="2">
    <location>
        <begin position="11"/>
        <end position="31"/>
    </location>
</feature>
<dbReference type="GO" id="GO:0005886">
    <property type="term" value="C:plasma membrane"/>
    <property type="evidence" value="ECO:0007669"/>
    <property type="project" value="UniProtKB-ARBA"/>
</dbReference>
<dbReference type="Proteomes" id="UP000807469">
    <property type="component" value="Unassembled WGS sequence"/>
</dbReference>
<dbReference type="InterPro" id="IPR005176">
    <property type="entry name" value="PONY_dom"/>
</dbReference>
<keyword evidence="5" id="KW-1185">Reference proteome</keyword>
<dbReference type="PANTHER" id="PTHR12281">
    <property type="entry name" value="RP42 RELATED"/>
    <property type="match status" value="1"/>
</dbReference>
<dbReference type="GO" id="GO:0031624">
    <property type="term" value="F:ubiquitin conjugating enzyme binding"/>
    <property type="evidence" value="ECO:0007669"/>
    <property type="project" value="TreeGrafter"/>
</dbReference>
<comment type="caution">
    <text evidence="4">The sequence shown here is derived from an EMBL/GenBank/DDBJ whole genome shotgun (WGS) entry which is preliminary data.</text>
</comment>
<accession>A0A9P5ZDC5</accession>
<evidence type="ECO:0000313" key="5">
    <source>
        <dbReference type="Proteomes" id="UP000807469"/>
    </source>
</evidence>
<dbReference type="GO" id="GO:0032182">
    <property type="term" value="F:ubiquitin-like protein binding"/>
    <property type="evidence" value="ECO:0007669"/>
    <property type="project" value="TreeGrafter"/>
</dbReference>
<sequence>MPPKRKQAGDSAPAASTRSTRSSKANSATAKDMTTNAAASSSKGKKTGGRAPARGATATTATPSSNGGEDDVDSDTMEVERPAKKARTAAPKKAATKSKRQAAGRGEAGMEIDDEALPNAPKTAATKSASKAVKHESYSSQRALELFSSYADSDDPTVIGHEGFERLCTDASLPMDGARPIILSWLVGAKEMGNIAQAEWIALTASLKISYIDQLGQAITELDNLLIQSKPPIKASTKKDQDYDRTSYLTYESNPQAAFRKLYQFTFALAKPEQSRNIDMETAIAFWTVLLVPKYPIMVEVLSFISEKGTYRATNKDLWTMMLEFCETVKPNLQDYEADGAWPTLLDDFVLWKKSHTGNGNGVADTMDADH</sequence>
<protein>
    <recommendedName>
        <fullName evidence="1">Defective in cullin neddylation protein</fullName>
    </recommendedName>
</protein>
<feature type="compositionally biased region" description="Low complexity" evidence="2">
    <location>
        <begin position="122"/>
        <end position="131"/>
    </location>
</feature>